<dbReference type="SUPFAM" id="SSF48371">
    <property type="entry name" value="ARM repeat"/>
    <property type="match status" value="1"/>
</dbReference>
<feature type="region of interest" description="Disordered" evidence="2">
    <location>
        <begin position="820"/>
        <end position="846"/>
    </location>
</feature>
<dbReference type="GO" id="GO:0032007">
    <property type="term" value="P:negative regulation of TOR signaling"/>
    <property type="evidence" value="ECO:0007669"/>
    <property type="project" value="TreeGrafter"/>
</dbReference>
<dbReference type="Proteomes" id="UP000759537">
    <property type="component" value="Unassembled WGS sequence"/>
</dbReference>
<dbReference type="Pfam" id="PF02145">
    <property type="entry name" value="Rap_GAP"/>
    <property type="match status" value="1"/>
</dbReference>
<evidence type="ECO:0000313" key="4">
    <source>
        <dbReference type="EMBL" id="KAF8486940.1"/>
    </source>
</evidence>
<dbReference type="SUPFAM" id="SSF111347">
    <property type="entry name" value="Rap/Ran-GAP"/>
    <property type="match status" value="1"/>
</dbReference>
<dbReference type="EMBL" id="WHVB01000001">
    <property type="protein sequence ID" value="KAF8486940.1"/>
    <property type="molecule type" value="Genomic_DNA"/>
</dbReference>
<sequence>MSPQEVEPLFRHRGRSNTNSFTNFPWRRGRNDPPTIPPAAPEPSLSVDELIAALTPPAVPSLATARALSAALADASNVQLFSLAPILASLCTADAPASLRAAGYDILTAFLERIPAPPLGASDRIALFSLFPADGQNAWNSDVWEARFRAFTAFTREGAEIAGIEPQLLEMLQTWIDAAFSGLLTSPRDAVISSSASSSAERAERERSVDVLGSFLTVTTSRLETLARLGEPTIGNVLSFLGGLVERALALPSDPPLSAYANPDGPHSSIPPTPTRSTHRRHHSSTSIPLSSPVAPSPLGPTPRRPADIAVALYLDHLDAQARYLSPMHLKTIIPTLFRCLASYASQLPRLSLSSSDQFDTQFPLERHIVKVLDPILNGPYTASCFIILRQHLLPRTGGGPGAWRVGVQTATGACRTLRIYVRRALCTRLARSYISRMGADSYTHSGTLDGISLEQGLMERAWSKDEFTRGDLGKVGRMLRRAAEAWVSVQPEGDGGTDSEREEVLLEIAGALRDIFQEYDERADSSDVEVGEDETDVVGETLLALARYISPLRNGDGNLFIVPLTRPSDAPTPFLRSLSALLSRDHTSTPCNPYLSTILLSVAEHLVDSDTANIITIMFERGDLSPITHDWLANWSSILSLPEISSVARPLTRTALLDALQTVSATVRDVPVHRQPLVDLVMDFCVRQDYRKGERDGYEVVWNILADELVLRTIEAQEKEKDANAEDADKVLEETLTTPMLDLLKTTAADGDDVDGDLTSTFAAPAQTYTTAIGSVSSNVSPVLARGQFDYPGVQRDRAESSAIPGVMSLFSSLATGGSASGAAARPQTQAPPRGDDSSSVNVPLSAPEPLGMPAALGAVVALVHIFAQLAFTPYSLSDRNRALAVRVFRILVGLVSTAKSARARLAILQFFFRLRVDRDHRLYSVYGRYDRLGSIAALAGLIGRVGVAEIPAGSGGGNEQSTVHEEPAADPQEILRARARAPERNGRHASRGRDGRPSRSTSSRSRSRVPNRQLTGGGGVPSSAEAKPRKSIWAIPESLPFTIPESDTPSDGLISYDPHGPGNRVVLPISFLLLTITEIISEEKDWEILSYVLCHLPTLLANKHFFCGPKSRAAISKLLTTLCSKVSQDDLASGIVNWPTGLKPRDAQGLACRSLSVLISYRGCFEPAMQHVLVEVLIAGLSGQPSTIKACLQALSLSAFELPNSMKRFLPNILTKLSQIMTNASMAMHIIDFLAIVGSLPHLYANFTEDDFKLVFGVALQYLRLHNRPESSPDTSWALSQHLRIMSYYIVYLWFLDLKLVDRPKHVKYITRQLLLANGGQDDIDEPAEVCFDWLARYTYASADPRPANSMLNDIVMNPVAHQNSPESVTEKSWIVGNALVTIRALPRVGWVEVTARRASGLTRILARIENVPMVGPGEVDPDVFSVPAMLSMDHESLGEENELYQDIVKTFYPSKPEETEEAPPPRPDPITGYVWQGSAPSQRRKEVAIDPSFFALQLSQYGRNVGQKRSKVVDTSGLPNFFRTLDRMPVIDTHKVGIMYVAPGQTHEREILGNNHGSPAYTRFLEGIGRLIYLRGQVDVYAGGLDPDEDGEYAYAWWDDIGQILYHTATMMPNHEHDPHFNYKKRHIGNDLVRVVWNDSGKPYRFDTLSTEFQFVNIVIEPHSIGAIAAFSNSLHENEYFRVTVQRAPGMSEFTPIGNFKLISAENLPLLVRQLSLLADWFAAVFQHTQADTVQVEIQTNWRSRLQAIKRFRAQMPPAPEPDNRESFLLQESSRDFTVEF</sequence>
<keyword evidence="5" id="KW-1185">Reference proteome</keyword>
<feature type="region of interest" description="Disordered" evidence="2">
    <location>
        <begin position="256"/>
        <end position="302"/>
    </location>
</feature>
<dbReference type="FunFam" id="3.40.50.11210:FF:000007">
    <property type="entry name" value="Tuberous sclerosis 2"/>
    <property type="match status" value="1"/>
</dbReference>
<feature type="region of interest" description="Disordered" evidence="2">
    <location>
        <begin position="980"/>
        <end position="1030"/>
    </location>
</feature>
<dbReference type="Gene3D" id="3.40.50.11210">
    <property type="entry name" value="Rap/Ran-GAP"/>
    <property type="match status" value="1"/>
</dbReference>
<feature type="region of interest" description="Disordered" evidence="2">
    <location>
        <begin position="1"/>
        <end position="42"/>
    </location>
</feature>
<dbReference type="InterPro" id="IPR016024">
    <property type="entry name" value="ARM-type_fold"/>
</dbReference>
<reference evidence="4" key="2">
    <citation type="journal article" date="2020" name="Nat. Commun.">
        <title>Large-scale genome sequencing of mycorrhizal fungi provides insights into the early evolution of symbiotic traits.</title>
        <authorList>
            <person name="Miyauchi S."/>
            <person name="Kiss E."/>
            <person name="Kuo A."/>
            <person name="Drula E."/>
            <person name="Kohler A."/>
            <person name="Sanchez-Garcia M."/>
            <person name="Morin E."/>
            <person name="Andreopoulos B."/>
            <person name="Barry K.W."/>
            <person name="Bonito G."/>
            <person name="Buee M."/>
            <person name="Carver A."/>
            <person name="Chen C."/>
            <person name="Cichocki N."/>
            <person name="Clum A."/>
            <person name="Culley D."/>
            <person name="Crous P.W."/>
            <person name="Fauchery L."/>
            <person name="Girlanda M."/>
            <person name="Hayes R.D."/>
            <person name="Keri Z."/>
            <person name="LaButti K."/>
            <person name="Lipzen A."/>
            <person name="Lombard V."/>
            <person name="Magnuson J."/>
            <person name="Maillard F."/>
            <person name="Murat C."/>
            <person name="Nolan M."/>
            <person name="Ohm R.A."/>
            <person name="Pangilinan J."/>
            <person name="Pereira M.F."/>
            <person name="Perotto S."/>
            <person name="Peter M."/>
            <person name="Pfister S."/>
            <person name="Riley R."/>
            <person name="Sitrit Y."/>
            <person name="Stielow J.B."/>
            <person name="Szollosi G."/>
            <person name="Zifcakova L."/>
            <person name="Stursova M."/>
            <person name="Spatafora J.W."/>
            <person name="Tedersoo L."/>
            <person name="Vaario L.M."/>
            <person name="Yamada A."/>
            <person name="Yan M."/>
            <person name="Wang P."/>
            <person name="Xu J."/>
            <person name="Bruns T."/>
            <person name="Baldrian P."/>
            <person name="Vilgalys R."/>
            <person name="Dunand C."/>
            <person name="Henrissat B."/>
            <person name="Grigoriev I.V."/>
            <person name="Hibbett D."/>
            <person name="Nagy L.G."/>
            <person name="Martin F.M."/>
        </authorList>
    </citation>
    <scope>NUCLEOTIDE SEQUENCE</scope>
    <source>
        <strain evidence="4">Prilba</strain>
    </source>
</reference>
<dbReference type="PROSITE" id="PS50085">
    <property type="entry name" value="RAPGAP"/>
    <property type="match status" value="1"/>
</dbReference>
<feature type="compositionally biased region" description="Low complexity" evidence="2">
    <location>
        <begin position="820"/>
        <end position="834"/>
    </location>
</feature>
<dbReference type="GO" id="GO:0005096">
    <property type="term" value="F:GTPase activator activity"/>
    <property type="evidence" value="ECO:0007669"/>
    <property type="project" value="UniProtKB-KW"/>
</dbReference>
<dbReference type="InterPro" id="IPR027107">
    <property type="entry name" value="Tuberin/Ral-act_asu"/>
</dbReference>
<evidence type="ECO:0000259" key="3">
    <source>
        <dbReference type="PROSITE" id="PS50085"/>
    </source>
</evidence>
<accession>A0A9P5N593</accession>
<evidence type="ECO:0000313" key="5">
    <source>
        <dbReference type="Proteomes" id="UP000759537"/>
    </source>
</evidence>
<name>A0A9P5N593_9AGAM</name>
<feature type="domain" description="Rap-GAP" evidence="3">
    <location>
        <begin position="1525"/>
        <end position="1763"/>
    </location>
</feature>
<dbReference type="Pfam" id="PF03542">
    <property type="entry name" value="Tuberin"/>
    <property type="match status" value="1"/>
</dbReference>
<evidence type="ECO:0000256" key="1">
    <source>
        <dbReference type="ARBA" id="ARBA00022468"/>
    </source>
</evidence>
<organism evidence="4 5">
    <name type="scientific">Russula ochroleuca</name>
    <dbReference type="NCBI Taxonomy" id="152965"/>
    <lineage>
        <taxon>Eukaryota</taxon>
        <taxon>Fungi</taxon>
        <taxon>Dikarya</taxon>
        <taxon>Basidiomycota</taxon>
        <taxon>Agaricomycotina</taxon>
        <taxon>Agaricomycetes</taxon>
        <taxon>Russulales</taxon>
        <taxon>Russulaceae</taxon>
        <taxon>Russula</taxon>
    </lineage>
</organism>
<proteinExistence type="predicted"/>
<dbReference type="GO" id="GO:0005634">
    <property type="term" value="C:nucleus"/>
    <property type="evidence" value="ECO:0007669"/>
    <property type="project" value="InterPro"/>
</dbReference>
<dbReference type="InterPro" id="IPR018515">
    <property type="entry name" value="Tuberin-type_domain"/>
</dbReference>
<dbReference type="PANTHER" id="PTHR10063">
    <property type="entry name" value="TUBERIN"/>
    <property type="match status" value="1"/>
</dbReference>
<dbReference type="OrthoDB" id="19311at2759"/>
<comment type="caution">
    <text evidence="4">The sequence shown here is derived from an EMBL/GenBank/DDBJ whole genome shotgun (WGS) entry which is preliminary data.</text>
</comment>
<protein>
    <recommendedName>
        <fullName evidence="3">Rap-GAP domain-containing protein</fullName>
    </recommendedName>
</protein>
<dbReference type="InterPro" id="IPR000331">
    <property type="entry name" value="Rap/Ran_GAP_dom"/>
</dbReference>
<reference evidence="4" key="1">
    <citation type="submission" date="2019-10" db="EMBL/GenBank/DDBJ databases">
        <authorList>
            <consortium name="DOE Joint Genome Institute"/>
            <person name="Kuo A."/>
            <person name="Miyauchi S."/>
            <person name="Kiss E."/>
            <person name="Drula E."/>
            <person name="Kohler A."/>
            <person name="Sanchez-Garcia M."/>
            <person name="Andreopoulos B."/>
            <person name="Barry K.W."/>
            <person name="Bonito G."/>
            <person name="Buee M."/>
            <person name="Carver A."/>
            <person name="Chen C."/>
            <person name="Cichocki N."/>
            <person name="Clum A."/>
            <person name="Culley D."/>
            <person name="Crous P.W."/>
            <person name="Fauchery L."/>
            <person name="Girlanda M."/>
            <person name="Hayes R."/>
            <person name="Keri Z."/>
            <person name="LaButti K."/>
            <person name="Lipzen A."/>
            <person name="Lombard V."/>
            <person name="Magnuson J."/>
            <person name="Maillard F."/>
            <person name="Morin E."/>
            <person name="Murat C."/>
            <person name="Nolan M."/>
            <person name="Ohm R."/>
            <person name="Pangilinan J."/>
            <person name="Pereira M."/>
            <person name="Perotto S."/>
            <person name="Peter M."/>
            <person name="Riley R."/>
            <person name="Sitrit Y."/>
            <person name="Stielow B."/>
            <person name="Szollosi G."/>
            <person name="Zifcakova L."/>
            <person name="Stursova M."/>
            <person name="Spatafora J.W."/>
            <person name="Tedersoo L."/>
            <person name="Vaario L.-M."/>
            <person name="Yamada A."/>
            <person name="Yan M."/>
            <person name="Wang P."/>
            <person name="Xu J."/>
            <person name="Bruns T."/>
            <person name="Baldrian P."/>
            <person name="Vilgalys R."/>
            <person name="Henrissat B."/>
            <person name="Grigoriev I.V."/>
            <person name="Hibbett D."/>
            <person name="Nagy L.G."/>
            <person name="Martin F.M."/>
        </authorList>
    </citation>
    <scope>NUCLEOTIDE SEQUENCE</scope>
    <source>
        <strain evidence="4">Prilba</strain>
    </source>
</reference>
<keyword evidence="1" id="KW-0343">GTPase activation</keyword>
<dbReference type="GO" id="GO:0051056">
    <property type="term" value="P:regulation of small GTPase mediated signal transduction"/>
    <property type="evidence" value="ECO:0007669"/>
    <property type="project" value="InterPro"/>
</dbReference>
<evidence type="ECO:0000256" key="2">
    <source>
        <dbReference type="SAM" id="MobiDB-lite"/>
    </source>
</evidence>
<feature type="compositionally biased region" description="Basic and acidic residues" evidence="2">
    <location>
        <begin position="980"/>
        <end position="999"/>
    </location>
</feature>
<dbReference type="InterPro" id="IPR035974">
    <property type="entry name" value="Rap/Ran-GAP_sf"/>
</dbReference>
<gene>
    <name evidence="4" type="ORF">DFH94DRAFT_702098</name>
</gene>
<dbReference type="GO" id="GO:0033596">
    <property type="term" value="C:TSC1-TSC2 complex"/>
    <property type="evidence" value="ECO:0007669"/>
    <property type="project" value="TreeGrafter"/>
</dbReference>
<dbReference type="PANTHER" id="PTHR10063:SF0">
    <property type="entry name" value="TUBERIN"/>
    <property type="match status" value="1"/>
</dbReference>